<reference evidence="9 10" key="1">
    <citation type="submission" date="2017-11" db="EMBL/GenBank/DDBJ databases">
        <title>Genome-resolved metagenomics identifies genetic mobility, metabolic interactions, and unexpected diversity in perchlorate-reducing communities.</title>
        <authorList>
            <person name="Barnum T.P."/>
            <person name="Figueroa I.A."/>
            <person name="Carlstrom C.I."/>
            <person name="Lucas L.N."/>
            <person name="Engelbrektson A.L."/>
            <person name="Coates J.D."/>
        </authorList>
    </citation>
    <scope>NUCLEOTIDE SEQUENCE [LARGE SCALE GENOMIC DNA]</scope>
    <source>
        <strain evidence="9">BM301</strain>
    </source>
</reference>
<evidence type="ECO:0000256" key="1">
    <source>
        <dbReference type="ARBA" id="ARBA00000085"/>
    </source>
</evidence>
<evidence type="ECO:0000256" key="5">
    <source>
        <dbReference type="SAM" id="Phobius"/>
    </source>
</evidence>
<dbReference type="PROSITE" id="PS50113">
    <property type="entry name" value="PAC"/>
    <property type="match status" value="1"/>
</dbReference>
<dbReference type="InterPro" id="IPR000014">
    <property type="entry name" value="PAS"/>
</dbReference>
<evidence type="ECO:0000256" key="4">
    <source>
        <dbReference type="ARBA" id="ARBA00022777"/>
    </source>
</evidence>
<dbReference type="SMART" id="SM00091">
    <property type="entry name" value="PAS"/>
    <property type="match status" value="3"/>
</dbReference>
<keyword evidence="5" id="KW-0472">Membrane</keyword>
<gene>
    <name evidence="9" type="ORF">C0630_13055</name>
</gene>
<dbReference type="CDD" id="cd00130">
    <property type="entry name" value="PAS"/>
    <property type="match status" value="3"/>
</dbReference>
<feature type="domain" description="PAS" evidence="7">
    <location>
        <begin position="357"/>
        <end position="422"/>
    </location>
</feature>
<evidence type="ECO:0000256" key="2">
    <source>
        <dbReference type="ARBA" id="ARBA00012438"/>
    </source>
</evidence>
<dbReference type="EC" id="2.7.13.3" evidence="2"/>
<comment type="catalytic activity">
    <reaction evidence="1">
        <text>ATP + protein L-histidine = ADP + protein N-phospho-L-histidine.</text>
        <dbReference type="EC" id="2.7.13.3"/>
    </reaction>
</comment>
<dbReference type="GO" id="GO:0009927">
    <property type="term" value="F:histidine phosphotransfer kinase activity"/>
    <property type="evidence" value="ECO:0007669"/>
    <property type="project" value="TreeGrafter"/>
</dbReference>
<dbReference type="CDD" id="cd00082">
    <property type="entry name" value="HisKA"/>
    <property type="match status" value="1"/>
</dbReference>
<evidence type="ECO:0000313" key="10">
    <source>
        <dbReference type="Proteomes" id="UP000235015"/>
    </source>
</evidence>
<dbReference type="Pfam" id="PF00512">
    <property type="entry name" value="HisKA"/>
    <property type="match status" value="1"/>
</dbReference>
<name>A0A2N6CV16_9GAMM</name>
<dbReference type="AlphaFoldDB" id="A0A2N6CV16"/>
<dbReference type="InterPro" id="IPR036097">
    <property type="entry name" value="HisK_dim/P_sf"/>
</dbReference>
<sequence length="831" mass="95388">MKQTNLIAWLLVGLLMVSAVLVLWVTNSIRHNVASIHEKWEALSESSNYKLHIVDKLHADMGFGGLIHRYSDLIIRGGRLHINEIRESIGSIETQLQEYGAEPGSRAEQRAIISIRGVLDRYRDNLRLADTLLQQGTLAMADDNRLYVDDRAAIDGMKLLYRQAMGEAGVVDVTMGYSGQVNDLRRVLGYGGMIHFFKYYLLTRQEQYRKSAQTKLTEARVILERIAAFELGEQETMAIGILLRSMDDYTKTLEKVAEMIRQGQSIHAMDVAAYVDENPPLDALDILKKSVRTYNQNQTSQVDQSLRNIMQMTSTTVGVVVILAIIILMVFYWLLNIELLSIFSREKQSLEDELKGMRLQLTDVLDVSPFGFVITHQQDGRIIYANQAVSAMYGAERSELIGRCSPEFFVKPESRSRYINRLVKGEVVRDEQEEFRRQDGSRLTTMLTCKLTTFNNEAVVFNWIYDISDRVVTEKRLSESEQMLNTILESMPVGVGIANKETGVVEYCNSRGAELFGYLDRTDFIGKSTILAWANDRQRLEFYNTFNQLGYVPEQEIQLRKADGYLFWALLGWESIQYRDEAHVLFWYHDISERKKMQEDLRRSEQQLRTILESAPIGVGISSKVDGKLYFCNTKVAEIFRLTHEKLMSRNVTDFWVDLSQREEYLQALQSAGEVPEREIELRRADGSRFWALLGWKSIRIHGVEQVLFWVYDYDELKQTTLALEHATQLADRANRAKSIFFSNMSHELRTPMNSVIGFAQMLEADPRDPLTARQEKCVGHIIKAGRHLLDLINEILDLSRIEAGKIDFNIEDLPVNEMISECLDLITPLI</sequence>
<dbReference type="InterPro" id="IPR001610">
    <property type="entry name" value="PAC"/>
</dbReference>
<evidence type="ECO:0000259" key="8">
    <source>
        <dbReference type="PROSITE" id="PS50113"/>
    </source>
</evidence>
<protein>
    <recommendedName>
        <fullName evidence="2">histidine kinase</fullName>
        <ecNumber evidence="2">2.7.13.3</ecNumber>
    </recommendedName>
</protein>
<comment type="caution">
    <text evidence="9">The sequence shown here is derived from an EMBL/GenBank/DDBJ whole genome shotgun (WGS) entry which is preliminary data.</text>
</comment>
<dbReference type="RefSeq" id="WP_273439930.1">
    <property type="nucleotide sequence ID" value="NZ_PKUN01000022.1"/>
</dbReference>
<evidence type="ECO:0000259" key="7">
    <source>
        <dbReference type="PROSITE" id="PS50112"/>
    </source>
</evidence>
<dbReference type="PROSITE" id="PS50109">
    <property type="entry name" value="HIS_KIN"/>
    <property type="match status" value="1"/>
</dbReference>
<evidence type="ECO:0000259" key="6">
    <source>
        <dbReference type="PROSITE" id="PS50109"/>
    </source>
</evidence>
<dbReference type="SMART" id="SM00086">
    <property type="entry name" value="PAC"/>
    <property type="match status" value="3"/>
</dbReference>
<feature type="domain" description="Histidine kinase" evidence="6">
    <location>
        <begin position="744"/>
        <end position="831"/>
    </location>
</feature>
<dbReference type="SUPFAM" id="SSF55785">
    <property type="entry name" value="PYP-like sensor domain (PAS domain)"/>
    <property type="match status" value="3"/>
</dbReference>
<dbReference type="SUPFAM" id="SSF47384">
    <property type="entry name" value="Homodimeric domain of signal transducing histidine kinase"/>
    <property type="match status" value="1"/>
</dbReference>
<dbReference type="InterPro" id="IPR000700">
    <property type="entry name" value="PAS-assoc_C"/>
</dbReference>
<dbReference type="Pfam" id="PF13426">
    <property type="entry name" value="PAS_9"/>
    <property type="match status" value="3"/>
</dbReference>
<feature type="domain" description="PAC" evidence="8">
    <location>
        <begin position="553"/>
        <end position="603"/>
    </location>
</feature>
<evidence type="ECO:0000256" key="3">
    <source>
        <dbReference type="ARBA" id="ARBA00022679"/>
    </source>
</evidence>
<dbReference type="PROSITE" id="PS50112">
    <property type="entry name" value="PAS"/>
    <property type="match status" value="1"/>
</dbReference>
<dbReference type="Proteomes" id="UP000235015">
    <property type="component" value="Unassembled WGS sequence"/>
</dbReference>
<accession>A0A2N6CV16</accession>
<dbReference type="PANTHER" id="PTHR43047:SF72">
    <property type="entry name" value="OSMOSENSING HISTIDINE PROTEIN KINASE SLN1"/>
    <property type="match status" value="1"/>
</dbReference>
<dbReference type="NCBIfam" id="TIGR00229">
    <property type="entry name" value="sensory_box"/>
    <property type="match status" value="3"/>
</dbReference>
<feature type="transmembrane region" description="Helical" evidence="5">
    <location>
        <begin position="6"/>
        <end position="25"/>
    </location>
</feature>
<feature type="transmembrane region" description="Helical" evidence="5">
    <location>
        <begin position="315"/>
        <end position="335"/>
    </location>
</feature>
<dbReference type="Gene3D" id="1.10.287.130">
    <property type="match status" value="1"/>
</dbReference>
<dbReference type="GO" id="GO:0000155">
    <property type="term" value="F:phosphorelay sensor kinase activity"/>
    <property type="evidence" value="ECO:0007669"/>
    <property type="project" value="InterPro"/>
</dbReference>
<dbReference type="InterPro" id="IPR003661">
    <property type="entry name" value="HisK_dim/P_dom"/>
</dbReference>
<evidence type="ECO:0000313" key="9">
    <source>
        <dbReference type="EMBL" id="PLX60985.1"/>
    </source>
</evidence>
<dbReference type="EMBL" id="PKUN01000022">
    <property type="protein sequence ID" value="PLX60985.1"/>
    <property type="molecule type" value="Genomic_DNA"/>
</dbReference>
<keyword evidence="4" id="KW-0418">Kinase</keyword>
<organism evidence="9 10">
    <name type="scientific">Sedimenticola selenatireducens</name>
    <dbReference type="NCBI Taxonomy" id="191960"/>
    <lineage>
        <taxon>Bacteria</taxon>
        <taxon>Pseudomonadati</taxon>
        <taxon>Pseudomonadota</taxon>
        <taxon>Gammaproteobacteria</taxon>
        <taxon>Chromatiales</taxon>
        <taxon>Sedimenticolaceae</taxon>
        <taxon>Sedimenticola</taxon>
    </lineage>
</organism>
<dbReference type="GO" id="GO:0005886">
    <property type="term" value="C:plasma membrane"/>
    <property type="evidence" value="ECO:0007669"/>
    <property type="project" value="TreeGrafter"/>
</dbReference>
<keyword evidence="5" id="KW-1133">Transmembrane helix</keyword>
<dbReference type="InterPro" id="IPR005467">
    <property type="entry name" value="His_kinase_dom"/>
</dbReference>
<dbReference type="STRING" id="1111735.GCA_000428045_00054"/>
<keyword evidence="3" id="KW-0808">Transferase</keyword>
<proteinExistence type="predicted"/>
<dbReference type="Gene3D" id="3.30.450.20">
    <property type="entry name" value="PAS domain"/>
    <property type="match status" value="3"/>
</dbReference>
<keyword evidence="5" id="KW-0812">Transmembrane</keyword>
<dbReference type="SMART" id="SM00388">
    <property type="entry name" value="HisKA"/>
    <property type="match status" value="1"/>
</dbReference>
<dbReference type="InterPro" id="IPR035965">
    <property type="entry name" value="PAS-like_dom_sf"/>
</dbReference>
<dbReference type="PANTHER" id="PTHR43047">
    <property type="entry name" value="TWO-COMPONENT HISTIDINE PROTEIN KINASE"/>
    <property type="match status" value="1"/>
</dbReference>